<dbReference type="PANTHER" id="PTHR33067">
    <property type="entry name" value="RNA-DIRECTED DNA POLYMERASE-RELATED"/>
    <property type="match status" value="1"/>
</dbReference>
<sequence length="462" mass="53700">MSETMEQYMSKTRADYGPGVVRPKMEDRDHFELKGQFLKKLRDNTFSSSKHEDANEHIEKVLEIIDLFHIPNITQDQVILREFPMSLTRAPYKHNSIILEEKLRKNQGASNKTLEIQIEKISKVLQERGFRSLPSSTEANPRDHVKSMSTTIKADTNPIRHIGSPQYAVSTSQNSKLMYKKRQTRISFPRRLNDYYCDEENGKYGPQFIEANSCRASHIDNSIPRKEKDPGSFTLPCYINNVCFDNALANLGASVSVMPLLTNLNLGLDPLNGDYIELNDLNKPLELRQDQVNDLMPTIKEGEVIDAPMDDLFNSRNDEFDTRIDDYPSDCDCDKKIRIDYSYNLKFSCMIGFEFVHINIFPILYINNIWMLIVMKEWVMFIVGKPFLREIRIKARRFEGMITIYMGNEEVTYQMVRSHSRIKHHTNVQCNKIPPLRKDLAEKESMLLVKYLQYGNLEVLES</sequence>
<dbReference type="EMBL" id="BKCJ010060050">
    <property type="protein sequence ID" value="GEW47821.1"/>
    <property type="molecule type" value="Genomic_DNA"/>
</dbReference>
<organism evidence="2">
    <name type="scientific">Tanacetum cinerariifolium</name>
    <name type="common">Dalmatian daisy</name>
    <name type="synonym">Chrysanthemum cinerariifolium</name>
    <dbReference type="NCBI Taxonomy" id="118510"/>
    <lineage>
        <taxon>Eukaryota</taxon>
        <taxon>Viridiplantae</taxon>
        <taxon>Streptophyta</taxon>
        <taxon>Embryophyta</taxon>
        <taxon>Tracheophyta</taxon>
        <taxon>Spermatophyta</taxon>
        <taxon>Magnoliopsida</taxon>
        <taxon>eudicotyledons</taxon>
        <taxon>Gunneridae</taxon>
        <taxon>Pentapetalae</taxon>
        <taxon>asterids</taxon>
        <taxon>campanulids</taxon>
        <taxon>Asterales</taxon>
        <taxon>Asteraceae</taxon>
        <taxon>Asteroideae</taxon>
        <taxon>Anthemideae</taxon>
        <taxon>Anthemidinae</taxon>
        <taxon>Tanacetum</taxon>
    </lineage>
</organism>
<evidence type="ECO:0000313" key="2">
    <source>
        <dbReference type="EMBL" id="GEW47821.1"/>
    </source>
</evidence>
<gene>
    <name evidence="2" type="ORF">Tci_219797</name>
</gene>
<accession>A0A699GVD6</accession>
<proteinExistence type="predicted"/>
<feature type="region of interest" description="Disordered" evidence="1">
    <location>
        <begin position="1"/>
        <end position="22"/>
    </location>
</feature>
<dbReference type="PANTHER" id="PTHR33067:SF9">
    <property type="entry name" value="RNA-DIRECTED DNA POLYMERASE"/>
    <property type="match status" value="1"/>
</dbReference>
<feature type="compositionally biased region" description="Polar residues" evidence="1">
    <location>
        <begin position="1"/>
        <end position="10"/>
    </location>
</feature>
<evidence type="ECO:0000256" key="1">
    <source>
        <dbReference type="SAM" id="MobiDB-lite"/>
    </source>
</evidence>
<reference evidence="2" key="1">
    <citation type="journal article" date="2019" name="Sci. Rep.">
        <title>Draft genome of Tanacetum cinerariifolium, the natural source of mosquito coil.</title>
        <authorList>
            <person name="Yamashiro T."/>
            <person name="Shiraishi A."/>
            <person name="Satake H."/>
            <person name="Nakayama K."/>
        </authorList>
    </citation>
    <scope>NUCLEOTIDE SEQUENCE</scope>
</reference>
<comment type="caution">
    <text evidence="2">The sequence shown here is derived from an EMBL/GenBank/DDBJ whole genome shotgun (WGS) entry which is preliminary data.</text>
</comment>
<dbReference type="AlphaFoldDB" id="A0A699GVD6"/>
<evidence type="ECO:0008006" key="3">
    <source>
        <dbReference type="Google" id="ProtNLM"/>
    </source>
</evidence>
<name>A0A699GVD6_TANCI</name>
<protein>
    <recommendedName>
        <fullName evidence="3">Reverse transcriptase domain-containing protein</fullName>
    </recommendedName>
</protein>